<dbReference type="EMBL" id="BAAAZA010000021">
    <property type="protein sequence ID" value="GAA3885547.1"/>
    <property type="molecule type" value="Genomic_DNA"/>
</dbReference>
<evidence type="ECO:0000313" key="2">
    <source>
        <dbReference type="EMBL" id="GAA3885547.1"/>
    </source>
</evidence>
<name>A0ABP7KR92_9ACTN</name>
<comment type="caution">
    <text evidence="2">The sequence shown here is derived from an EMBL/GenBank/DDBJ whole genome shotgun (WGS) entry which is preliminary data.</text>
</comment>
<reference evidence="3" key="1">
    <citation type="journal article" date="2019" name="Int. J. Syst. Evol. Microbiol.">
        <title>The Global Catalogue of Microorganisms (GCM) 10K type strain sequencing project: providing services to taxonomists for standard genome sequencing and annotation.</title>
        <authorList>
            <consortium name="The Broad Institute Genomics Platform"/>
            <consortium name="The Broad Institute Genome Sequencing Center for Infectious Disease"/>
            <person name="Wu L."/>
            <person name="Ma J."/>
        </authorList>
    </citation>
    <scope>NUCLEOTIDE SEQUENCE [LARGE SCALE GENOMIC DNA]</scope>
    <source>
        <strain evidence="3">JCM 16578</strain>
    </source>
</reference>
<dbReference type="Proteomes" id="UP001501563">
    <property type="component" value="Unassembled WGS sequence"/>
</dbReference>
<evidence type="ECO:0008006" key="4">
    <source>
        <dbReference type="Google" id="ProtNLM"/>
    </source>
</evidence>
<evidence type="ECO:0000313" key="3">
    <source>
        <dbReference type="Proteomes" id="UP001501563"/>
    </source>
</evidence>
<accession>A0ABP7KR92</accession>
<organism evidence="2 3">
    <name type="scientific">Streptomyces lannensis</name>
    <dbReference type="NCBI Taxonomy" id="766498"/>
    <lineage>
        <taxon>Bacteria</taxon>
        <taxon>Bacillati</taxon>
        <taxon>Actinomycetota</taxon>
        <taxon>Actinomycetes</taxon>
        <taxon>Kitasatosporales</taxon>
        <taxon>Streptomycetaceae</taxon>
        <taxon>Streptomyces</taxon>
    </lineage>
</organism>
<feature type="compositionally biased region" description="Polar residues" evidence="1">
    <location>
        <begin position="65"/>
        <end position="74"/>
    </location>
</feature>
<sequence>MAVTVWPASAMAVAKACVRAMARLVGLRLPVTATVRPVSWGSWSPPRTQSPSGQSGPRSAKAAGQASSEGMMNRQVSWAVSNSARGLYWASRPLPSRRTRKRQTSAGE</sequence>
<gene>
    <name evidence="2" type="ORF">GCM10022207_61110</name>
</gene>
<feature type="region of interest" description="Disordered" evidence="1">
    <location>
        <begin position="37"/>
        <end position="74"/>
    </location>
</feature>
<proteinExistence type="predicted"/>
<evidence type="ECO:0000256" key="1">
    <source>
        <dbReference type="SAM" id="MobiDB-lite"/>
    </source>
</evidence>
<feature type="compositionally biased region" description="Polar residues" evidence="1">
    <location>
        <begin position="41"/>
        <end position="57"/>
    </location>
</feature>
<keyword evidence="3" id="KW-1185">Reference proteome</keyword>
<protein>
    <recommendedName>
        <fullName evidence="4">Secreted protein</fullName>
    </recommendedName>
</protein>